<evidence type="ECO:0000313" key="3">
    <source>
        <dbReference type="EMBL" id="KAF0712829.1"/>
    </source>
</evidence>
<dbReference type="Pfam" id="PF05699">
    <property type="entry name" value="Dimer_Tnp_hAT"/>
    <property type="match status" value="1"/>
</dbReference>
<reference evidence="3 4" key="1">
    <citation type="submission" date="2019-08" db="EMBL/GenBank/DDBJ databases">
        <title>Whole genome of Aphis craccivora.</title>
        <authorList>
            <person name="Voronova N.V."/>
            <person name="Shulinski R.S."/>
            <person name="Bandarenka Y.V."/>
            <person name="Zhorov D.G."/>
            <person name="Warner D."/>
        </authorList>
    </citation>
    <scope>NUCLEOTIDE SEQUENCE [LARGE SCALE GENOMIC DNA]</scope>
    <source>
        <strain evidence="3">180601</strain>
        <tissue evidence="3">Whole Body</tissue>
    </source>
</reference>
<feature type="non-terminal residue" evidence="3">
    <location>
        <position position="1"/>
    </location>
</feature>
<dbReference type="GO" id="GO:0046983">
    <property type="term" value="F:protein dimerization activity"/>
    <property type="evidence" value="ECO:0007669"/>
    <property type="project" value="InterPro"/>
</dbReference>
<proteinExistence type="predicted"/>
<dbReference type="PANTHER" id="PTHR46289">
    <property type="entry name" value="52 KDA REPRESSOR OF THE INHIBITOR OF THE PROTEIN KINASE-LIKE PROTEIN-RELATED"/>
    <property type="match status" value="1"/>
</dbReference>
<evidence type="ECO:0000313" key="4">
    <source>
        <dbReference type="Proteomes" id="UP000478052"/>
    </source>
</evidence>
<gene>
    <name evidence="3" type="ORF">FWK35_00022970</name>
</gene>
<keyword evidence="1" id="KW-0812">Transmembrane</keyword>
<evidence type="ECO:0000259" key="2">
    <source>
        <dbReference type="Pfam" id="PF05699"/>
    </source>
</evidence>
<name>A0A6G0VXB7_APHCR</name>
<keyword evidence="1" id="KW-0472">Membrane</keyword>
<keyword evidence="1" id="KW-1133">Transmembrane helix</keyword>
<feature type="domain" description="HAT C-terminal dimerisation" evidence="2">
    <location>
        <begin position="104"/>
        <end position="146"/>
    </location>
</feature>
<dbReference type="PANTHER" id="PTHR46289:SF14">
    <property type="entry name" value="DUF4371 DOMAIN-CONTAINING PROTEIN"/>
    <property type="match status" value="1"/>
</dbReference>
<sequence length="180" mass="21200">IFHHSCLFLNYTASYYICTIVHPWHATVLKVIFKLIFLFDIVDSLILSPKERFSEKNEVPYSIFHLLPEHMSKLDENQYRSLTEKISNSIKILLLNQCFVFSAICIGLSFPATTCTAERSFSTLRRVKTWVRSTMTNERLDTLCMMNVHKSTIIDLINNNKYYEEIVDRFGRDYNKKIKL</sequence>
<organism evidence="3 4">
    <name type="scientific">Aphis craccivora</name>
    <name type="common">Cowpea aphid</name>
    <dbReference type="NCBI Taxonomy" id="307492"/>
    <lineage>
        <taxon>Eukaryota</taxon>
        <taxon>Metazoa</taxon>
        <taxon>Ecdysozoa</taxon>
        <taxon>Arthropoda</taxon>
        <taxon>Hexapoda</taxon>
        <taxon>Insecta</taxon>
        <taxon>Pterygota</taxon>
        <taxon>Neoptera</taxon>
        <taxon>Paraneoptera</taxon>
        <taxon>Hemiptera</taxon>
        <taxon>Sternorrhyncha</taxon>
        <taxon>Aphidomorpha</taxon>
        <taxon>Aphidoidea</taxon>
        <taxon>Aphididae</taxon>
        <taxon>Aphidini</taxon>
        <taxon>Aphis</taxon>
        <taxon>Aphis</taxon>
    </lineage>
</organism>
<evidence type="ECO:0000256" key="1">
    <source>
        <dbReference type="SAM" id="Phobius"/>
    </source>
</evidence>
<feature type="transmembrane region" description="Helical" evidence="1">
    <location>
        <begin position="7"/>
        <end position="25"/>
    </location>
</feature>
<dbReference type="Proteomes" id="UP000478052">
    <property type="component" value="Unassembled WGS sequence"/>
</dbReference>
<keyword evidence="4" id="KW-1185">Reference proteome</keyword>
<dbReference type="InterPro" id="IPR008906">
    <property type="entry name" value="HATC_C_dom"/>
</dbReference>
<dbReference type="OrthoDB" id="6601747at2759"/>
<accession>A0A6G0VXB7</accession>
<dbReference type="AlphaFoldDB" id="A0A6G0VXB7"/>
<dbReference type="InterPro" id="IPR052958">
    <property type="entry name" value="IFN-induced_PKR_regulator"/>
</dbReference>
<protein>
    <submittedName>
        <fullName evidence="3">52 kDa repressor of the inhibitor of the protein kinase-like</fullName>
    </submittedName>
</protein>
<dbReference type="EMBL" id="VUJU01010828">
    <property type="protein sequence ID" value="KAF0712829.1"/>
    <property type="molecule type" value="Genomic_DNA"/>
</dbReference>
<feature type="non-terminal residue" evidence="3">
    <location>
        <position position="180"/>
    </location>
</feature>
<comment type="caution">
    <text evidence="3">The sequence shown here is derived from an EMBL/GenBank/DDBJ whole genome shotgun (WGS) entry which is preliminary data.</text>
</comment>